<reference evidence="11" key="1">
    <citation type="submission" date="2023-04" db="EMBL/GenBank/DDBJ databases">
        <title>Phytophthora fragariaefolia NBRC 109709.</title>
        <authorList>
            <person name="Ichikawa N."/>
            <person name="Sato H."/>
            <person name="Tonouchi N."/>
        </authorList>
    </citation>
    <scope>NUCLEOTIDE SEQUENCE</scope>
    <source>
        <strain evidence="11">NBRC 109709</strain>
    </source>
</reference>
<sequence length="555" mass="59565">MALLKSKYMPLSEADVQPERVAAYDGQCVTLSTRPDAAALVLGNYLGGGIAGVVYEAFDQRAKRRVAVKILNPVGYKLASPAALRRAEVVRKGAPVLGHARGMTLDNVTWVHVPRRRELLACYATAAAPGALRELTLEMCVSLWLLEHRDDELQGGDDPAGGAAAERPDAGEREVPRLPAKYRAFLQARKSIFREIAHMHKLTGNRAGGGRVGCGHENVLQLYDVLELVQPSKSTIFLVLELADGGELFDRIRGDRGVEERAARAYFGQLLAGVRYCHQLGIVHRDLKPENLLLSDADVLKIADFGLSAHFIAAVSSGASADDLDSGADAGVGVGLANRMAPSRFRRLNSIVGSPHYVAPEVLQNARYGYDGRKADMWSSGVILYGLLVGTLPFGRDLATCPRYLKFGEWLRSLPVDPHTGKLLFDASLFQAGGGSKQQLQDMAPTHPSFHAAPPMLGLLLNGSNMLWNQNQAAASCPASAGANGPFSADASMLKAGAAGVGGVQPRRAVAFPTWLFPPSLSPHAVFLLASLLHPDPSKRISCEEACKSSWVLDM</sequence>
<dbReference type="Pfam" id="PF00069">
    <property type="entry name" value="Pkinase"/>
    <property type="match status" value="1"/>
</dbReference>
<comment type="caution">
    <text evidence="11">The sequence shown here is derived from an EMBL/GenBank/DDBJ whole genome shotgun (WGS) entry which is preliminary data.</text>
</comment>
<dbReference type="PROSITE" id="PS50011">
    <property type="entry name" value="PROTEIN_KINASE_DOM"/>
    <property type="match status" value="1"/>
</dbReference>
<dbReference type="PANTHER" id="PTHR43895:SF32">
    <property type="entry name" value="SERINE_THREONINE-PROTEIN KINASE CHK1"/>
    <property type="match status" value="1"/>
</dbReference>
<dbReference type="SMART" id="SM00220">
    <property type="entry name" value="S_TKc"/>
    <property type="match status" value="1"/>
</dbReference>
<dbReference type="Proteomes" id="UP001165121">
    <property type="component" value="Unassembled WGS sequence"/>
</dbReference>
<evidence type="ECO:0000313" key="12">
    <source>
        <dbReference type="Proteomes" id="UP001165121"/>
    </source>
</evidence>
<evidence type="ECO:0000313" key="11">
    <source>
        <dbReference type="EMBL" id="GMF22261.1"/>
    </source>
</evidence>
<feature type="domain" description="Protein kinase" evidence="10">
    <location>
        <begin position="40"/>
        <end position="552"/>
    </location>
</feature>
<dbReference type="GO" id="GO:0004674">
    <property type="term" value="F:protein serine/threonine kinase activity"/>
    <property type="evidence" value="ECO:0007669"/>
    <property type="project" value="UniProtKB-KW"/>
</dbReference>
<keyword evidence="2" id="KW-0723">Serine/threonine-protein kinase</keyword>
<evidence type="ECO:0000256" key="3">
    <source>
        <dbReference type="ARBA" id="ARBA00022679"/>
    </source>
</evidence>
<evidence type="ECO:0000256" key="1">
    <source>
        <dbReference type="ARBA" id="ARBA00012513"/>
    </source>
</evidence>
<evidence type="ECO:0000256" key="5">
    <source>
        <dbReference type="ARBA" id="ARBA00022777"/>
    </source>
</evidence>
<dbReference type="InterPro" id="IPR008271">
    <property type="entry name" value="Ser/Thr_kinase_AS"/>
</dbReference>
<dbReference type="Gene3D" id="1.10.510.10">
    <property type="entry name" value="Transferase(Phosphotransferase) domain 1"/>
    <property type="match status" value="1"/>
</dbReference>
<dbReference type="InterPro" id="IPR000719">
    <property type="entry name" value="Prot_kinase_dom"/>
</dbReference>
<dbReference type="PANTHER" id="PTHR43895">
    <property type="entry name" value="CALCIUM/CALMODULIN-DEPENDENT PROTEIN KINASE KINASE-RELATED"/>
    <property type="match status" value="1"/>
</dbReference>
<gene>
    <name evidence="11" type="ORF">Pfra01_000322700</name>
</gene>
<keyword evidence="6" id="KW-0067">ATP-binding</keyword>
<accession>A0A9W6WY88</accession>
<dbReference type="AlphaFoldDB" id="A0A9W6WY88"/>
<feature type="compositionally biased region" description="Low complexity" evidence="9">
    <location>
        <begin position="156"/>
        <end position="165"/>
    </location>
</feature>
<dbReference type="SUPFAM" id="SSF56112">
    <property type="entry name" value="Protein kinase-like (PK-like)"/>
    <property type="match status" value="1"/>
</dbReference>
<evidence type="ECO:0000256" key="6">
    <source>
        <dbReference type="ARBA" id="ARBA00022840"/>
    </source>
</evidence>
<comment type="catalytic activity">
    <reaction evidence="8">
        <text>L-seryl-[protein] + ATP = O-phospho-L-seryl-[protein] + ADP + H(+)</text>
        <dbReference type="Rhea" id="RHEA:17989"/>
        <dbReference type="Rhea" id="RHEA-COMP:9863"/>
        <dbReference type="Rhea" id="RHEA-COMP:11604"/>
        <dbReference type="ChEBI" id="CHEBI:15378"/>
        <dbReference type="ChEBI" id="CHEBI:29999"/>
        <dbReference type="ChEBI" id="CHEBI:30616"/>
        <dbReference type="ChEBI" id="CHEBI:83421"/>
        <dbReference type="ChEBI" id="CHEBI:456216"/>
        <dbReference type="EC" id="2.7.11.1"/>
    </reaction>
</comment>
<evidence type="ECO:0000259" key="10">
    <source>
        <dbReference type="PROSITE" id="PS50011"/>
    </source>
</evidence>
<keyword evidence="4" id="KW-0547">Nucleotide-binding</keyword>
<evidence type="ECO:0000256" key="9">
    <source>
        <dbReference type="SAM" id="MobiDB-lite"/>
    </source>
</evidence>
<comment type="catalytic activity">
    <reaction evidence="7">
        <text>L-threonyl-[protein] + ATP = O-phospho-L-threonyl-[protein] + ADP + H(+)</text>
        <dbReference type="Rhea" id="RHEA:46608"/>
        <dbReference type="Rhea" id="RHEA-COMP:11060"/>
        <dbReference type="Rhea" id="RHEA-COMP:11605"/>
        <dbReference type="ChEBI" id="CHEBI:15378"/>
        <dbReference type="ChEBI" id="CHEBI:30013"/>
        <dbReference type="ChEBI" id="CHEBI:30616"/>
        <dbReference type="ChEBI" id="CHEBI:61977"/>
        <dbReference type="ChEBI" id="CHEBI:456216"/>
        <dbReference type="EC" id="2.7.11.1"/>
    </reaction>
</comment>
<organism evidence="11 12">
    <name type="scientific">Phytophthora fragariaefolia</name>
    <dbReference type="NCBI Taxonomy" id="1490495"/>
    <lineage>
        <taxon>Eukaryota</taxon>
        <taxon>Sar</taxon>
        <taxon>Stramenopiles</taxon>
        <taxon>Oomycota</taxon>
        <taxon>Peronosporomycetes</taxon>
        <taxon>Peronosporales</taxon>
        <taxon>Peronosporaceae</taxon>
        <taxon>Phytophthora</taxon>
    </lineage>
</organism>
<dbReference type="EC" id="2.7.11.1" evidence="1"/>
<dbReference type="OrthoDB" id="539158at2759"/>
<dbReference type="GO" id="GO:0005524">
    <property type="term" value="F:ATP binding"/>
    <property type="evidence" value="ECO:0007669"/>
    <property type="project" value="UniProtKB-KW"/>
</dbReference>
<keyword evidence="12" id="KW-1185">Reference proteome</keyword>
<keyword evidence="5" id="KW-0418">Kinase</keyword>
<evidence type="ECO:0000256" key="7">
    <source>
        <dbReference type="ARBA" id="ARBA00047899"/>
    </source>
</evidence>
<keyword evidence="3" id="KW-0808">Transferase</keyword>
<dbReference type="PROSITE" id="PS00108">
    <property type="entry name" value="PROTEIN_KINASE_ST"/>
    <property type="match status" value="1"/>
</dbReference>
<evidence type="ECO:0000256" key="2">
    <source>
        <dbReference type="ARBA" id="ARBA00022527"/>
    </source>
</evidence>
<protein>
    <recommendedName>
        <fullName evidence="1">non-specific serine/threonine protein kinase</fullName>
        <ecNumber evidence="1">2.7.11.1</ecNumber>
    </recommendedName>
</protein>
<proteinExistence type="predicted"/>
<dbReference type="Gene3D" id="3.30.200.20">
    <property type="entry name" value="Phosphorylase Kinase, domain 1"/>
    <property type="match status" value="2"/>
</dbReference>
<dbReference type="GO" id="GO:0007165">
    <property type="term" value="P:signal transduction"/>
    <property type="evidence" value="ECO:0007669"/>
    <property type="project" value="TreeGrafter"/>
</dbReference>
<feature type="region of interest" description="Disordered" evidence="9">
    <location>
        <begin position="153"/>
        <end position="173"/>
    </location>
</feature>
<name>A0A9W6WY88_9STRA</name>
<evidence type="ECO:0000256" key="8">
    <source>
        <dbReference type="ARBA" id="ARBA00048679"/>
    </source>
</evidence>
<dbReference type="EMBL" id="BSXT01000247">
    <property type="protein sequence ID" value="GMF22261.1"/>
    <property type="molecule type" value="Genomic_DNA"/>
</dbReference>
<dbReference type="InterPro" id="IPR011009">
    <property type="entry name" value="Kinase-like_dom_sf"/>
</dbReference>
<evidence type="ECO:0000256" key="4">
    <source>
        <dbReference type="ARBA" id="ARBA00022741"/>
    </source>
</evidence>